<evidence type="ECO:0000313" key="3">
    <source>
        <dbReference type="Proteomes" id="UP001214553"/>
    </source>
</evidence>
<dbReference type="RefSeq" id="WP_275277349.1">
    <property type="nucleotide sequence ID" value="NZ_CP119108.1"/>
</dbReference>
<dbReference type="GO" id="GO:0004497">
    <property type="term" value="F:monooxygenase activity"/>
    <property type="evidence" value="ECO:0007669"/>
    <property type="project" value="UniProtKB-KW"/>
</dbReference>
<name>A0ABY8BYU1_9MICO</name>
<dbReference type="Proteomes" id="UP001214553">
    <property type="component" value="Chromosome"/>
</dbReference>
<dbReference type="EMBL" id="CP119108">
    <property type="protein sequence ID" value="WEG08011.1"/>
    <property type="molecule type" value="Genomic_DNA"/>
</dbReference>
<keyword evidence="2" id="KW-0503">Monooxygenase</keyword>
<dbReference type="Gene3D" id="3.30.70.100">
    <property type="match status" value="1"/>
</dbReference>
<dbReference type="PANTHER" id="PTHR33336">
    <property type="entry name" value="QUINOL MONOOXYGENASE YGIN-RELATED"/>
    <property type="match status" value="1"/>
</dbReference>
<dbReference type="PROSITE" id="PS51725">
    <property type="entry name" value="ABM"/>
    <property type="match status" value="1"/>
</dbReference>
<evidence type="ECO:0000313" key="2">
    <source>
        <dbReference type="EMBL" id="WEG08011.1"/>
    </source>
</evidence>
<sequence length="107" mass="12043">MSGVFAVLVTIDVRPEALAEFEVGLRANAAATRAEPGCLRFDVLRERDEPNRFVLYELYTNEDAFFTGHRGAAQYPAWTTLCERCVVPDGRRNTYAVPAFDEEMHDG</sequence>
<protein>
    <submittedName>
        <fullName evidence="2">Quinol monooxygenase</fullName>
    </submittedName>
</protein>
<feature type="domain" description="ABM" evidence="1">
    <location>
        <begin position="5"/>
        <end position="95"/>
    </location>
</feature>
<dbReference type="SUPFAM" id="SSF54909">
    <property type="entry name" value="Dimeric alpha+beta barrel"/>
    <property type="match status" value="1"/>
</dbReference>
<organism evidence="2 3">
    <name type="scientific">Microbacterium horticulturae</name>
    <dbReference type="NCBI Taxonomy" id="3028316"/>
    <lineage>
        <taxon>Bacteria</taxon>
        <taxon>Bacillati</taxon>
        <taxon>Actinomycetota</taxon>
        <taxon>Actinomycetes</taxon>
        <taxon>Micrococcales</taxon>
        <taxon>Microbacteriaceae</taxon>
        <taxon>Microbacterium</taxon>
    </lineage>
</organism>
<dbReference type="InterPro" id="IPR011008">
    <property type="entry name" value="Dimeric_a/b-barrel"/>
</dbReference>
<reference evidence="2 3" key="1">
    <citation type="submission" date="2023-03" db="EMBL/GenBank/DDBJ databases">
        <title>Genome sequence of Microbacterium sp. KACC 23027.</title>
        <authorList>
            <person name="Kim S."/>
            <person name="Heo J."/>
            <person name="Kwon S.-W."/>
        </authorList>
    </citation>
    <scope>NUCLEOTIDE SEQUENCE [LARGE SCALE GENOMIC DNA]</scope>
    <source>
        <strain evidence="2 3">KACC 23027</strain>
    </source>
</reference>
<accession>A0ABY8BYU1</accession>
<dbReference type="InterPro" id="IPR007138">
    <property type="entry name" value="ABM_dom"/>
</dbReference>
<dbReference type="InterPro" id="IPR050744">
    <property type="entry name" value="AI-2_Isomerase_LsrG"/>
</dbReference>
<keyword evidence="3" id="KW-1185">Reference proteome</keyword>
<dbReference type="Pfam" id="PF03992">
    <property type="entry name" value="ABM"/>
    <property type="match status" value="1"/>
</dbReference>
<keyword evidence="2" id="KW-0560">Oxidoreductase</keyword>
<proteinExistence type="predicted"/>
<dbReference type="PANTHER" id="PTHR33336:SF1">
    <property type="entry name" value="(4S)-4-HYDROXY-5-PHOSPHONOOXYPENTANE-2,3-DIONE ISOMERASE"/>
    <property type="match status" value="1"/>
</dbReference>
<evidence type="ECO:0000259" key="1">
    <source>
        <dbReference type="PROSITE" id="PS51725"/>
    </source>
</evidence>
<gene>
    <name evidence="2" type="ORF">PU630_12280</name>
</gene>